<gene>
    <name evidence="2" type="ORF">GN244_ATG08224</name>
    <name evidence="3" type="ORF">GN958_ATG23702</name>
</gene>
<feature type="compositionally biased region" description="Polar residues" evidence="1">
    <location>
        <begin position="86"/>
        <end position="99"/>
    </location>
</feature>
<proteinExistence type="predicted"/>
<evidence type="ECO:0000313" key="2">
    <source>
        <dbReference type="EMBL" id="KAF4039581.1"/>
    </source>
</evidence>
<protein>
    <submittedName>
        <fullName evidence="2">Uncharacterized protein</fullName>
    </submittedName>
</protein>
<sequence length="99" mass="10622">MSTELLLHLSPPACPRAPGQSSLEFSTTVQGFGTPQLERAHSPPELALPPLELEQLLLGLEPLALQLLLPLPELSQFQPESELPPMQSQILTGSSCSSL</sequence>
<evidence type="ECO:0000313" key="3">
    <source>
        <dbReference type="EMBL" id="KAF4127105.1"/>
    </source>
</evidence>
<organism evidence="2 4">
    <name type="scientific">Phytophthora infestans</name>
    <name type="common">Potato late blight agent</name>
    <name type="synonym">Botrytis infestans</name>
    <dbReference type="NCBI Taxonomy" id="4787"/>
    <lineage>
        <taxon>Eukaryota</taxon>
        <taxon>Sar</taxon>
        <taxon>Stramenopiles</taxon>
        <taxon>Oomycota</taxon>
        <taxon>Peronosporomycetes</taxon>
        <taxon>Peronosporales</taxon>
        <taxon>Peronosporaceae</taxon>
        <taxon>Phytophthora</taxon>
    </lineage>
</organism>
<evidence type="ECO:0000313" key="4">
    <source>
        <dbReference type="Proteomes" id="UP000602510"/>
    </source>
</evidence>
<dbReference type="EMBL" id="WSZM01000172">
    <property type="protein sequence ID" value="KAF4039581.1"/>
    <property type="molecule type" value="Genomic_DNA"/>
</dbReference>
<feature type="region of interest" description="Disordered" evidence="1">
    <location>
        <begin position="78"/>
        <end position="99"/>
    </location>
</feature>
<comment type="caution">
    <text evidence="2">The sequence shown here is derived from an EMBL/GenBank/DDBJ whole genome shotgun (WGS) entry which is preliminary data.</text>
</comment>
<accession>A0A833TEI2</accession>
<dbReference type="EMBL" id="JAACNO010003333">
    <property type="protein sequence ID" value="KAF4127105.1"/>
    <property type="molecule type" value="Genomic_DNA"/>
</dbReference>
<dbReference type="AlphaFoldDB" id="A0A833TEI2"/>
<dbReference type="Proteomes" id="UP000602510">
    <property type="component" value="Unassembled WGS sequence"/>
</dbReference>
<reference evidence="2" key="1">
    <citation type="submission" date="2020-04" db="EMBL/GenBank/DDBJ databases">
        <title>Hybrid Assembly of Korean Phytophthora infestans isolates.</title>
        <authorList>
            <person name="Prokchorchik M."/>
            <person name="Lee Y."/>
            <person name="Seo J."/>
            <person name="Cho J.-H."/>
            <person name="Park Y.-E."/>
            <person name="Jang D.-C."/>
            <person name="Im J.-S."/>
            <person name="Choi J.-G."/>
            <person name="Park H.-J."/>
            <person name="Lee G.-B."/>
            <person name="Lee Y.-G."/>
            <person name="Hong S.-Y."/>
            <person name="Cho K."/>
            <person name="Sohn K.H."/>
        </authorList>
    </citation>
    <scope>NUCLEOTIDE SEQUENCE</scope>
    <source>
        <strain evidence="2">KR_1_A1</strain>
        <strain evidence="3">KR_2_A2</strain>
    </source>
</reference>
<name>A0A833TEI2_PHYIN</name>
<keyword evidence="4" id="KW-1185">Reference proteome</keyword>
<evidence type="ECO:0000256" key="1">
    <source>
        <dbReference type="SAM" id="MobiDB-lite"/>
    </source>
</evidence>
<dbReference type="Proteomes" id="UP000704712">
    <property type="component" value="Unassembled WGS sequence"/>
</dbReference>